<dbReference type="GO" id="GO:0005737">
    <property type="term" value="C:cytoplasm"/>
    <property type="evidence" value="ECO:0007669"/>
    <property type="project" value="UniProtKB-SubCell"/>
</dbReference>
<evidence type="ECO:0000256" key="1">
    <source>
        <dbReference type="PIRNR" id="PIRNR009451"/>
    </source>
</evidence>
<dbReference type="InterPro" id="IPR006472">
    <property type="entry name" value="Citrate_lyase_asu"/>
</dbReference>
<reference evidence="3" key="1">
    <citation type="submission" date="2011-10" db="EMBL/GenBank/DDBJ databases">
        <title>The complete genome of chromosome of Thermovirga lienii DSM 17291.</title>
        <authorList>
            <consortium name="US DOE Joint Genome Institute (JGI-PGF)"/>
            <person name="Lucas S."/>
            <person name="Copeland A."/>
            <person name="Lapidus A."/>
            <person name="Glavina del Rio T."/>
            <person name="Dalin E."/>
            <person name="Tice H."/>
            <person name="Bruce D."/>
            <person name="Goodwin L."/>
            <person name="Pitluck S."/>
            <person name="Peters L."/>
            <person name="Mikhailova N."/>
            <person name="Saunders E."/>
            <person name="Kyrpides N."/>
            <person name="Mavromatis K."/>
            <person name="Ivanova N."/>
            <person name="Last F.I."/>
            <person name="Brettin T."/>
            <person name="Detter J.C."/>
            <person name="Han C."/>
            <person name="Larimer F."/>
            <person name="Land M."/>
            <person name="Hauser L."/>
            <person name="Markowitz V."/>
            <person name="Cheng J.-F."/>
            <person name="Hugenholtz P."/>
            <person name="Woyke T."/>
            <person name="Wu D."/>
            <person name="Spring S."/>
            <person name="Schroeder M."/>
            <person name="Brambilla E.-M."/>
            <person name="Klenk H.-P."/>
            <person name="Eisen J.A."/>
        </authorList>
    </citation>
    <scope>NUCLEOTIDE SEQUENCE [LARGE SCALE GENOMIC DNA]</scope>
    <source>
        <strain evidence="3">ATCC BAA-1197 / DSM 17291 / Cas60314</strain>
    </source>
</reference>
<dbReference type="GO" id="GO:0008814">
    <property type="term" value="F:citrate CoA-transferase activity"/>
    <property type="evidence" value="ECO:0007669"/>
    <property type="project" value="UniProtKB-UniRule"/>
</dbReference>
<keyword evidence="1" id="KW-0963">Cytoplasm</keyword>
<evidence type="ECO:0000313" key="2">
    <source>
        <dbReference type="EMBL" id="AER67403.1"/>
    </source>
</evidence>
<comment type="subcellular location">
    <subcellularLocation>
        <location evidence="1">Cytoplasm</location>
    </subcellularLocation>
</comment>
<keyword evidence="1 2" id="KW-0456">Lyase</keyword>
<dbReference type="EMBL" id="CP003096">
    <property type="protein sequence ID" value="AER67403.1"/>
    <property type="molecule type" value="Genomic_DNA"/>
</dbReference>
<comment type="catalytic activity">
    <reaction evidence="1">
        <text>citrate + acetyl-CoA = (3S)-citryl-CoA + acetate</text>
        <dbReference type="Rhea" id="RHEA:19405"/>
        <dbReference type="ChEBI" id="CHEBI:16947"/>
        <dbReference type="ChEBI" id="CHEBI:30089"/>
        <dbReference type="ChEBI" id="CHEBI:57288"/>
        <dbReference type="ChEBI" id="CHEBI:57321"/>
        <dbReference type="EC" id="2.8.3.10"/>
    </reaction>
</comment>
<dbReference type="InterPro" id="IPR037171">
    <property type="entry name" value="NagB/RpiA_transferase-like"/>
</dbReference>
<dbReference type="GO" id="GO:0006084">
    <property type="term" value="P:acetyl-CoA metabolic process"/>
    <property type="evidence" value="ECO:0007669"/>
    <property type="project" value="UniProtKB-UniRule"/>
</dbReference>
<evidence type="ECO:0000313" key="3">
    <source>
        <dbReference type="Proteomes" id="UP000005868"/>
    </source>
</evidence>
<dbReference type="EC" id="4.1.3.6" evidence="1"/>
<proteinExistence type="predicted"/>
<dbReference type="PANTHER" id="PTHR40596:SF1">
    <property type="entry name" value="CITRATE LYASE ALPHA CHAIN"/>
    <property type="match status" value="1"/>
</dbReference>
<organism evidence="2 3">
    <name type="scientific">Thermovirga lienii (strain ATCC BAA-1197 / DSM 17291 / Cas60314)</name>
    <dbReference type="NCBI Taxonomy" id="580340"/>
    <lineage>
        <taxon>Bacteria</taxon>
        <taxon>Thermotogati</taxon>
        <taxon>Synergistota</taxon>
        <taxon>Synergistia</taxon>
        <taxon>Synergistales</taxon>
        <taxon>Thermovirgaceae</taxon>
        <taxon>Thermovirga</taxon>
    </lineage>
</organism>
<dbReference type="SUPFAM" id="SSF100950">
    <property type="entry name" value="NagB/RpiA/CoA transferase-like"/>
    <property type="match status" value="2"/>
</dbReference>
<dbReference type="PANTHER" id="PTHR40596">
    <property type="entry name" value="CITRATE LYASE ALPHA CHAIN"/>
    <property type="match status" value="1"/>
</dbReference>
<comment type="catalytic activity">
    <reaction evidence="1">
        <text>citrate = oxaloacetate + acetate</text>
        <dbReference type="Rhea" id="RHEA:10760"/>
        <dbReference type="ChEBI" id="CHEBI:16452"/>
        <dbReference type="ChEBI" id="CHEBI:16947"/>
        <dbReference type="ChEBI" id="CHEBI:30089"/>
        <dbReference type="EC" id="4.1.3.6"/>
    </reaction>
</comment>
<dbReference type="eggNOG" id="COG3051">
    <property type="taxonomic scope" value="Bacteria"/>
</dbReference>
<dbReference type="HOGENOM" id="CLU_046521_2_0_0"/>
<dbReference type="Gene3D" id="3.40.1080.10">
    <property type="entry name" value="Glutaconate Coenzyme A-transferase"/>
    <property type="match status" value="2"/>
</dbReference>
<gene>
    <name evidence="2" type="ordered locus">Tlie_1681</name>
</gene>
<dbReference type="STRING" id="580340.Tlie_1681"/>
<sequence>MTVSRIMNAKGRTVPTRLFGWEKAFEPYQGPFTIVEKKPIRKRASAPMRGYLPGRNKVAESLKKAIEASGLSDGMTISFHHHLRNGDAVLPMVLDVIASMGIKNLTLAPSSLTDAHQCVVDHIRSGVISRITTSGLRGKLGEAISYGELPCPVIIRSHGGRARAIEEGSINIDVAFIAAPSADREGNVTGAMGPEGCGSLGYAMVDAKYARHVIAITDNLVPYPLVPKISIPQNQVDQVVVVDKIGDSTKIATGAARITKNPVDLRIAKNAFDLICASGLLEEGFSFQVGVGGASLAVASFLREYMIEKNIKGGFGLGGIGGYMVELLREGLFEALFDVQSFDASVTESILNNPLHIEIDQSQYANPFVDCMVNLLDVVALAALDVDVDFNVNVLTGNDGIIRGASGGHCDTAAGAKLAVVLAPSFRGGIPTIKDRVQTIVTPGETVDAIVTERGICINPRREDLLERALKANLPVKDIGKLKEEVERLTGKPKTPEFDEEKIVAVVEYRDGTLIDSVYARKR</sequence>
<dbReference type="Proteomes" id="UP000005868">
    <property type="component" value="Chromosome"/>
</dbReference>
<dbReference type="PIRSF" id="PIRSF009451">
    <property type="entry name" value="Citrt_lyas_alpha"/>
    <property type="match status" value="1"/>
</dbReference>
<dbReference type="GO" id="GO:0008815">
    <property type="term" value="F:citrate (pro-3S)-lyase activity"/>
    <property type="evidence" value="ECO:0007669"/>
    <property type="project" value="UniProtKB-UniRule"/>
</dbReference>
<dbReference type="AlphaFoldDB" id="G7V872"/>
<protein>
    <recommendedName>
        <fullName evidence="1">Citrate lyase alpha chain</fullName>
        <shortName evidence="1">Citrase alpha chain</shortName>
        <ecNumber evidence="1">2.8.3.10</ecNumber>
        <ecNumber evidence="1">4.1.3.6</ecNumber>
    </recommendedName>
    <alternativeName>
        <fullName evidence="1">Citrate (pro-3S)-lyase alpha chain</fullName>
    </alternativeName>
    <alternativeName>
        <fullName evidence="1">Citrate CoA-transferase subunit</fullName>
    </alternativeName>
</protein>
<reference evidence="2 3" key="2">
    <citation type="journal article" date="2012" name="Stand. Genomic Sci.">
        <title>Genome sequence of the moderately thermophilic, amino-acid-degrading and sulfur-reducing bacterium Thermovirga lienii type strain (Cas60314(T)).</title>
        <authorList>
            <person name="Goker M."/>
            <person name="Saunders E."/>
            <person name="Lapidus A."/>
            <person name="Nolan M."/>
            <person name="Lucas S."/>
            <person name="Hammon N."/>
            <person name="Deshpande S."/>
            <person name="Cheng J.F."/>
            <person name="Han C."/>
            <person name="Tapia R."/>
            <person name="Goodwin L.A."/>
            <person name="Pitluck S."/>
            <person name="Liolios K."/>
            <person name="Mavromatis K."/>
            <person name="Pagani I."/>
            <person name="Ivanova N."/>
            <person name="Mikhailova N."/>
            <person name="Pati A."/>
            <person name="Chen A."/>
            <person name="Palaniappan K."/>
            <person name="Land M."/>
            <person name="Chang Y.J."/>
            <person name="Jeffries C.D."/>
            <person name="Brambilla E.M."/>
            <person name="Rohde M."/>
            <person name="Spring S."/>
            <person name="Detter J.C."/>
            <person name="Woyke T."/>
            <person name="Bristow J."/>
            <person name="Eisen J.A."/>
            <person name="Markowitz V."/>
            <person name="Hugenholtz P."/>
            <person name="Kyrpides N.C."/>
            <person name="Klenk H.P."/>
        </authorList>
    </citation>
    <scope>NUCLEOTIDE SEQUENCE [LARGE SCALE GENOMIC DNA]</scope>
    <source>
        <strain evidence="3">ATCC BAA-1197 / DSM 17291 / Cas60314</strain>
    </source>
</reference>
<keyword evidence="3" id="KW-1185">Reference proteome</keyword>
<dbReference type="GO" id="GO:0009346">
    <property type="term" value="C:ATP-independent citrate lyase complex"/>
    <property type="evidence" value="ECO:0007669"/>
    <property type="project" value="UniProtKB-UniRule"/>
</dbReference>
<name>G7V872_THELD</name>
<keyword evidence="1 2" id="KW-0808">Transferase</keyword>
<accession>G7V872</accession>
<dbReference type="EC" id="2.8.3.10" evidence="1"/>
<dbReference type="Pfam" id="PF04223">
    <property type="entry name" value="CitF"/>
    <property type="match status" value="1"/>
</dbReference>
<dbReference type="NCBIfam" id="TIGR01584">
    <property type="entry name" value="citF"/>
    <property type="match status" value="1"/>
</dbReference>
<dbReference type="KEGG" id="tli:Tlie_1681"/>